<dbReference type="RefSeq" id="WP_053431690.1">
    <property type="nucleotide sequence ID" value="NZ_CP040441.1"/>
</dbReference>
<dbReference type="PATRIC" id="fig|136160.3.peg.3257"/>
<comment type="similarity">
    <text evidence="1">Belongs to the glycosyl hydrolase 39 family.</text>
</comment>
<dbReference type="InterPro" id="IPR000514">
    <property type="entry name" value="Glyco_hydro_39"/>
</dbReference>
<evidence type="ECO:0000256" key="4">
    <source>
        <dbReference type="PIRSR" id="PIRSR600514-1"/>
    </source>
</evidence>
<organism evidence="6">
    <name type="scientific">Halalkalibacterium halodurans</name>
    <name type="common">Bacillus halodurans</name>
    <dbReference type="NCBI Taxonomy" id="86665"/>
    <lineage>
        <taxon>Bacteria</taxon>
        <taxon>Bacillati</taxon>
        <taxon>Bacillota</taxon>
        <taxon>Bacilli</taxon>
        <taxon>Bacillales</taxon>
        <taxon>Bacillaceae</taxon>
        <taxon>Halalkalibacterium (ex Joshi et al. 2022)</taxon>
    </lineage>
</organism>
<evidence type="ECO:0000256" key="2">
    <source>
        <dbReference type="ARBA" id="ARBA00022801"/>
    </source>
</evidence>
<dbReference type="GO" id="GO:0005975">
    <property type="term" value="P:carbohydrate metabolic process"/>
    <property type="evidence" value="ECO:0007669"/>
    <property type="project" value="InterPro"/>
</dbReference>
<feature type="active site" description="Proton donor" evidence="4">
    <location>
        <position position="161"/>
    </location>
</feature>
<dbReference type="SUPFAM" id="SSF51445">
    <property type="entry name" value="(Trans)glycosidases"/>
    <property type="match status" value="1"/>
</dbReference>
<feature type="domain" description="Glycosyl hydrolases family 39 N-terminal catalytic" evidence="5">
    <location>
        <begin position="7"/>
        <end position="457"/>
    </location>
</feature>
<dbReference type="PANTHER" id="PTHR12631:SF10">
    <property type="entry name" value="BETA-XYLOSIDASE-LIKE PROTEIN-RELATED"/>
    <property type="match status" value="1"/>
</dbReference>
<evidence type="ECO:0000259" key="5">
    <source>
        <dbReference type="Pfam" id="PF01229"/>
    </source>
</evidence>
<evidence type="ECO:0000313" key="6">
    <source>
        <dbReference type="EMBL" id="KOO39840.1"/>
    </source>
</evidence>
<dbReference type="Gene3D" id="2.60.40.1500">
    <property type="entry name" value="Glycosyl hydrolase domain, family 39"/>
    <property type="match status" value="1"/>
</dbReference>
<reference evidence="6" key="1">
    <citation type="submission" date="2015-08" db="EMBL/GenBank/DDBJ databases">
        <title>Complete DNA Sequence of Pseudomonas syringae pv. actinidiae, the Causal Agent of Kiwifruit Canker Disease.</title>
        <authorList>
            <person name="Rikkerink E.H.A."/>
            <person name="Fineran P.C."/>
        </authorList>
    </citation>
    <scope>NUCLEOTIDE SEQUENCE</scope>
    <source>
        <strain evidence="6">DSM 13666</strain>
    </source>
</reference>
<name>A0A0M0KM18_ALKHA</name>
<gene>
    <name evidence="6" type="ORF">AMD02_14010</name>
</gene>
<evidence type="ECO:0000256" key="3">
    <source>
        <dbReference type="ARBA" id="ARBA00023295"/>
    </source>
</evidence>
<dbReference type="PANTHER" id="PTHR12631">
    <property type="entry name" value="ALPHA-L-IDURONIDASE"/>
    <property type="match status" value="1"/>
</dbReference>
<dbReference type="Pfam" id="PF01229">
    <property type="entry name" value="Glyco_hydro_39"/>
    <property type="match status" value="1"/>
</dbReference>
<dbReference type="InterPro" id="IPR049165">
    <property type="entry name" value="GH39_as"/>
</dbReference>
<sequence>MKTVVVNDHSFAYFPKKWKCCIGTGRLGLALQKEYVDHLARLQKELNFQYIRGHGLLHDDIGIYRERKRADGTVEPFYNFTYIDRIFDTFLELNIRPFVEIGFMPKLLASGEQTIFDWQGNVTPPKDYDQWKQLIQAVISHFIDRYGVEEVTKWPFEIWNEPNLINFWQHADKKEYFKLYKITARAIKEVHPYIQVGGPAICGGSDEWITDFLQFCHKEEVPVDFVSRHAYTSAKPHKVTPDYYYQELYENTHMLDELKNVKELIQQSPFPNLPFHITEYNTSYSPINPVHDTVLNAAYLARILSEAGDIVDSFSYWTFSDVFEEAGVPTAPFHGGFGLIALHGIAKPTYHLFSFFNQLGEQLLYRDSQMVVTKKQDGSIQLVVWNLIMEKGEGLEQTVQIELPTQSDAVFIKRKTIDETNGNPWRVWKEMGRPRFPKKNEIDTLQEVAQPLIRTERRDGLSRTLKLELTLSKNEVSLVEVFPIIDETNTYPGLDDRLIPSY</sequence>
<accession>A0A4Y7X212</accession>
<evidence type="ECO:0000256" key="1">
    <source>
        <dbReference type="ARBA" id="ARBA00008875"/>
    </source>
</evidence>
<comment type="caution">
    <text evidence="6">The sequence shown here is derived from an EMBL/GenBank/DDBJ whole genome shotgun (WGS) entry which is preliminary data.</text>
</comment>
<dbReference type="SUPFAM" id="SSF51011">
    <property type="entry name" value="Glycosyl hydrolase domain"/>
    <property type="match status" value="1"/>
</dbReference>
<accession>A0A0M0KM18</accession>
<dbReference type="GO" id="GO:0004553">
    <property type="term" value="F:hydrolase activity, hydrolyzing O-glycosyl compounds"/>
    <property type="evidence" value="ECO:0007669"/>
    <property type="project" value="InterPro"/>
</dbReference>
<dbReference type="PRINTS" id="PR00745">
    <property type="entry name" value="GLHYDRLASE39"/>
</dbReference>
<dbReference type="InterPro" id="IPR051923">
    <property type="entry name" value="Glycosyl_Hydrolase_39"/>
</dbReference>
<dbReference type="InterPro" id="IPR017853">
    <property type="entry name" value="GH"/>
</dbReference>
<dbReference type="Gene3D" id="3.20.20.80">
    <property type="entry name" value="Glycosidases"/>
    <property type="match status" value="1"/>
</dbReference>
<dbReference type="PROSITE" id="PS01027">
    <property type="entry name" value="GLYCOSYL_HYDROL_F39"/>
    <property type="match status" value="1"/>
</dbReference>
<dbReference type="GeneID" id="87596697"/>
<dbReference type="AlphaFoldDB" id="A0A0M0KM18"/>
<dbReference type="InterPro" id="IPR049166">
    <property type="entry name" value="GH39_cat"/>
</dbReference>
<keyword evidence="3" id="KW-0326">Glycosidase</keyword>
<dbReference type="EMBL" id="LILD01000001">
    <property type="protein sequence ID" value="KOO39840.1"/>
    <property type="molecule type" value="Genomic_DNA"/>
</dbReference>
<proteinExistence type="inferred from homology"/>
<protein>
    <submittedName>
        <fullName evidence="6">Xylan 1,4-beta-xylosidase</fullName>
    </submittedName>
</protein>
<keyword evidence="2" id="KW-0378">Hydrolase</keyword>